<evidence type="ECO:0000256" key="3">
    <source>
        <dbReference type="ARBA" id="ARBA00022741"/>
    </source>
</evidence>
<protein>
    <recommendedName>
        <fullName evidence="5">protein adenylyltransferase</fullName>
        <ecNumber evidence="5">2.7.7.108</ecNumber>
    </recommendedName>
</protein>
<comment type="catalytic activity">
    <reaction evidence="7">
        <text>L-tyrosyl-[protein] + ATP = O-(5'-adenylyl)-L-tyrosyl-[protein] + diphosphate</text>
        <dbReference type="Rhea" id="RHEA:54288"/>
        <dbReference type="Rhea" id="RHEA-COMP:10136"/>
        <dbReference type="Rhea" id="RHEA-COMP:13846"/>
        <dbReference type="ChEBI" id="CHEBI:30616"/>
        <dbReference type="ChEBI" id="CHEBI:33019"/>
        <dbReference type="ChEBI" id="CHEBI:46858"/>
        <dbReference type="ChEBI" id="CHEBI:83624"/>
        <dbReference type="EC" id="2.7.7.108"/>
    </reaction>
</comment>
<feature type="domain" description="Fido" evidence="8">
    <location>
        <begin position="66"/>
        <end position="217"/>
    </location>
</feature>
<keyword evidence="1" id="KW-0808">Transferase</keyword>
<keyword evidence="10" id="KW-1185">Reference proteome</keyword>
<dbReference type="InterPro" id="IPR003812">
    <property type="entry name" value="Fido"/>
</dbReference>
<dbReference type="Proteomes" id="UP000003953">
    <property type="component" value="Unassembled WGS sequence"/>
</dbReference>
<evidence type="ECO:0000256" key="6">
    <source>
        <dbReference type="ARBA" id="ARBA00047939"/>
    </source>
</evidence>
<keyword evidence="4" id="KW-0067">ATP-binding</keyword>
<organism evidence="9 10">
    <name type="scientific">Helicobacter pullorum MIT 98-5489</name>
    <dbReference type="NCBI Taxonomy" id="537972"/>
    <lineage>
        <taxon>Bacteria</taxon>
        <taxon>Pseudomonadati</taxon>
        <taxon>Campylobacterota</taxon>
        <taxon>Epsilonproteobacteria</taxon>
        <taxon>Campylobacterales</taxon>
        <taxon>Helicobacteraceae</taxon>
        <taxon>Helicobacter</taxon>
    </lineage>
</organism>
<comment type="catalytic activity">
    <reaction evidence="6">
        <text>L-threonyl-[protein] + ATP = 3-O-(5'-adenylyl)-L-threonyl-[protein] + diphosphate</text>
        <dbReference type="Rhea" id="RHEA:54292"/>
        <dbReference type="Rhea" id="RHEA-COMP:11060"/>
        <dbReference type="Rhea" id="RHEA-COMP:13847"/>
        <dbReference type="ChEBI" id="CHEBI:30013"/>
        <dbReference type="ChEBI" id="CHEBI:30616"/>
        <dbReference type="ChEBI" id="CHEBI:33019"/>
        <dbReference type="ChEBI" id="CHEBI:138113"/>
        <dbReference type="EC" id="2.7.7.108"/>
    </reaction>
</comment>
<proteinExistence type="predicted"/>
<reference evidence="10" key="1">
    <citation type="journal article" date="2014" name="Genome Announc.">
        <title>Draft genome sequences of six enterohepatic helicobacter species isolated from humans and one from rhesus macaques.</title>
        <authorList>
            <person name="Shen Z."/>
            <person name="Sheh A."/>
            <person name="Young S.K."/>
            <person name="Abouelliel A."/>
            <person name="Ward D.V."/>
            <person name="Earl A.M."/>
            <person name="Fox J.G."/>
        </authorList>
    </citation>
    <scope>NUCLEOTIDE SEQUENCE [LARGE SCALE GENOMIC DNA]</scope>
    <source>
        <strain evidence="10">MIT 98-5489</strain>
    </source>
</reference>
<sequence>MYCCIKERMGSVLMWDSQENLSEFDKFLIKTNKIGAKSLDELFRKERMITNKKALELGKNPIKGNFDYQHLKDIHKALFEDVYTWAGQDRMQMGLKEKFAKYAPNGAIINFVPGKELDKYSKIIFDELAKNNYLKNSKDLNHFAKNLAKFMGEINALHPFREGNGRTQRIFLNELAKNAGYKLDLNLISKHKMIHACVEASQLKPGRLEALIKDNLKNFRQNLDLEQNKGMSL</sequence>
<dbReference type="Gene3D" id="1.10.3290.10">
    <property type="entry name" value="Fido-like domain"/>
    <property type="match status" value="1"/>
</dbReference>
<evidence type="ECO:0000313" key="10">
    <source>
        <dbReference type="Proteomes" id="UP000003953"/>
    </source>
</evidence>
<accession>C5F2H4</accession>
<dbReference type="EMBL" id="DS990448">
    <property type="protein sequence ID" value="EEQ64467.1"/>
    <property type="molecule type" value="Genomic_DNA"/>
</dbReference>
<dbReference type="PROSITE" id="PS51459">
    <property type="entry name" value="FIDO"/>
    <property type="match status" value="1"/>
</dbReference>
<dbReference type="InterPro" id="IPR036597">
    <property type="entry name" value="Fido-like_dom_sf"/>
</dbReference>
<dbReference type="GO" id="GO:0051302">
    <property type="term" value="P:regulation of cell division"/>
    <property type="evidence" value="ECO:0007669"/>
    <property type="project" value="TreeGrafter"/>
</dbReference>
<dbReference type="GO" id="GO:0005524">
    <property type="term" value="F:ATP binding"/>
    <property type="evidence" value="ECO:0007669"/>
    <property type="project" value="UniProtKB-KW"/>
</dbReference>
<evidence type="ECO:0000256" key="7">
    <source>
        <dbReference type="ARBA" id="ARBA00048696"/>
    </source>
</evidence>
<evidence type="ECO:0000256" key="4">
    <source>
        <dbReference type="ARBA" id="ARBA00022840"/>
    </source>
</evidence>
<dbReference type="EC" id="2.7.7.108" evidence="5"/>
<dbReference type="eggNOG" id="COG2184">
    <property type="taxonomic scope" value="Bacteria"/>
</dbReference>
<dbReference type="AlphaFoldDB" id="C5F2H4"/>
<keyword evidence="2" id="KW-0548">Nucleotidyltransferase</keyword>
<evidence type="ECO:0000256" key="5">
    <source>
        <dbReference type="ARBA" id="ARBA00034531"/>
    </source>
</evidence>
<dbReference type="PANTHER" id="PTHR39560">
    <property type="entry name" value="PROTEIN ADENYLYLTRANSFERASE FIC-RELATED"/>
    <property type="match status" value="1"/>
</dbReference>
<dbReference type="GO" id="GO:0070733">
    <property type="term" value="F:AMPylase activity"/>
    <property type="evidence" value="ECO:0007669"/>
    <property type="project" value="UniProtKB-EC"/>
</dbReference>
<gene>
    <name evidence="9" type="ORF">HPMG_01924</name>
</gene>
<evidence type="ECO:0000256" key="1">
    <source>
        <dbReference type="ARBA" id="ARBA00022679"/>
    </source>
</evidence>
<evidence type="ECO:0000256" key="2">
    <source>
        <dbReference type="ARBA" id="ARBA00022695"/>
    </source>
</evidence>
<dbReference type="PANTHER" id="PTHR39560:SF1">
    <property type="entry name" value="PROTEIN ADENYLYLTRANSFERASE FIC-RELATED"/>
    <property type="match status" value="1"/>
</dbReference>
<keyword evidence="3" id="KW-0547">Nucleotide-binding</keyword>
<dbReference type="Pfam" id="PF02661">
    <property type="entry name" value="Fic"/>
    <property type="match status" value="1"/>
</dbReference>
<dbReference type="SUPFAM" id="SSF140931">
    <property type="entry name" value="Fic-like"/>
    <property type="match status" value="1"/>
</dbReference>
<dbReference type="HOGENOM" id="CLU_080158_0_2_7"/>
<name>C5F2H4_9HELI</name>
<evidence type="ECO:0000259" key="8">
    <source>
        <dbReference type="PROSITE" id="PS51459"/>
    </source>
</evidence>
<evidence type="ECO:0000313" key="9">
    <source>
        <dbReference type="EMBL" id="EEQ64467.1"/>
    </source>
</evidence>